<dbReference type="HAMAP" id="MF_02090">
    <property type="entry name" value="NadE_glutamine_dep"/>
    <property type="match status" value="1"/>
</dbReference>
<evidence type="ECO:0000259" key="10">
    <source>
        <dbReference type="PROSITE" id="PS50263"/>
    </source>
</evidence>
<dbReference type="Gene3D" id="3.40.50.620">
    <property type="entry name" value="HUPs"/>
    <property type="match status" value="1"/>
</dbReference>
<dbReference type="STRING" id="1121455.SAMN02745728_00361"/>
<dbReference type="InterPro" id="IPR014729">
    <property type="entry name" value="Rossmann-like_a/b/a_fold"/>
</dbReference>
<dbReference type="EMBL" id="FRDI01000002">
    <property type="protein sequence ID" value="SHN51559.1"/>
    <property type="molecule type" value="Genomic_DNA"/>
</dbReference>
<feature type="binding site" evidence="7">
    <location>
        <position position="426"/>
    </location>
    <ligand>
        <name>deamido-NAD(+)</name>
        <dbReference type="ChEBI" id="CHEBI:58437"/>
        <note>ligand shared between two neighboring subunits</note>
    </ligand>
</feature>
<evidence type="ECO:0000256" key="4">
    <source>
        <dbReference type="ARBA" id="ARBA00022741"/>
    </source>
</evidence>
<dbReference type="Gene3D" id="3.60.110.10">
    <property type="entry name" value="Carbon-nitrogen hydrolase"/>
    <property type="match status" value="1"/>
</dbReference>
<dbReference type="GO" id="GO:0004359">
    <property type="term" value="F:glutaminase activity"/>
    <property type="evidence" value="ECO:0007669"/>
    <property type="project" value="InterPro"/>
</dbReference>
<evidence type="ECO:0000256" key="5">
    <source>
        <dbReference type="ARBA" id="ARBA00022840"/>
    </source>
</evidence>
<comment type="similarity">
    <text evidence="2 7 8">In the C-terminal section; belongs to the NAD synthetase family.</text>
</comment>
<feature type="binding site" evidence="7">
    <location>
        <begin position="332"/>
        <end position="339"/>
    </location>
    <ligand>
        <name>ATP</name>
        <dbReference type="ChEBI" id="CHEBI:30616"/>
    </ligand>
</feature>
<dbReference type="GO" id="GO:0005524">
    <property type="term" value="F:ATP binding"/>
    <property type="evidence" value="ECO:0007669"/>
    <property type="project" value="UniProtKB-UniRule"/>
</dbReference>
<evidence type="ECO:0000313" key="11">
    <source>
        <dbReference type="EMBL" id="SHN51559.1"/>
    </source>
</evidence>
<dbReference type="GO" id="GO:0005737">
    <property type="term" value="C:cytoplasm"/>
    <property type="evidence" value="ECO:0007669"/>
    <property type="project" value="InterPro"/>
</dbReference>
<feature type="active site" description="For glutaminase activity" evidence="7">
    <location>
        <position position="113"/>
    </location>
</feature>
<comment type="function">
    <text evidence="7">Catalyzes the ATP-dependent amidation of deamido-NAD to form NAD. Uses L-glutamine as a nitrogen source.</text>
</comment>
<comment type="pathway">
    <text evidence="1 7 8">Cofactor biosynthesis; NAD(+) biosynthesis; NAD(+) from deamido-NAD(+) (L-Gln route): step 1/1.</text>
</comment>
<evidence type="ECO:0000313" key="12">
    <source>
        <dbReference type="Proteomes" id="UP000186469"/>
    </source>
</evidence>
<comment type="catalytic activity">
    <reaction evidence="7 8">
        <text>deamido-NAD(+) + L-glutamine + ATP + H2O = L-glutamate + AMP + diphosphate + NAD(+) + H(+)</text>
        <dbReference type="Rhea" id="RHEA:24384"/>
        <dbReference type="ChEBI" id="CHEBI:15377"/>
        <dbReference type="ChEBI" id="CHEBI:15378"/>
        <dbReference type="ChEBI" id="CHEBI:29985"/>
        <dbReference type="ChEBI" id="CHEBI:30616"/>
        <dbReference type="ChEBI" id="CHEBI:33019"/>
        <dbReference type="ChEBI" id="CHEBI:57540"/>
        <dbReference type="ChEBI" id="CHEBI:58359"/>
        <dbReference type="ChEBI" id="CHEBI:58437"/>
        <dbReference type="ChEBI" id="CHEBI:456215"/>
        <dbReference type="EC" id="6.3.5.1"/>
    </reaction>
</comment>
<dbReference type="CDD" id="cd07570">
    <property type="entry name" value="GAT_Gln-NAD-synth"/>
    <property type="match status" value="1"/>
</dbReference>
<keyword evidence="5 7" id="KW-0067">ATP-binding</keyword>
<dbReference type="PANTHER" id="PTHR23090:SF9">
    <property type="entry name" value="GLUTAMINE-DEPENDENT NAD(+) SYNTHETASE"/>
    <property type="match status" value="1"/>
</dbReference>
<dbReference type="InterPro" id="IPR022310">
    <property type="entry name" value="NAD/GMP_synthase"/>
</dbReference>
<organism evidence="11 12">
    <name type="scientific">Desulfovibrio litoralis DSM 11393</name>
    <dbReference type="NCBI Taxonomy" id="1121455"/>
    <lineage>
        <taxon>Bacteria</taxon>
        <taxon>Pseudomonadati</taxon>
        <taxon>Thermodesulfobacteriota</taxon>
        <taxon>Desulfovibrionia</taxon>
        <taxon>Desulfovibrionales</taxon>
        <taxon>Desulfovibrionaceae</taxon>
        <taxon>Desulfovibrio</taxon>
    </lineage>
</organism>
<keyword evidence="4 7" id="KW-0547">Nucleotide-binding</keyword>
<dbReference type="NCBIfam" id="TIGR00552">
    <property type="entry name" value="nadE"/>
    <property type="match status" value="1"/>
</dbReference>
<evidence type="ECO:0000256" key="3">
    <source>
        <dbReference type="ARBA" id="ARBA00022598"/>
    </source>
</evidence>
<dbReference type="SUPFAM" id="SSF56317">
    <property type="entry name" value="Carbon-nitrogen hydrolase"/>
    <property type="match status" value="1"/>
</dbReference>
<protein>
    <recommendedName>
        <fullName evidence="7 8">Glutamine-dependent NAD(+) synthetase</fullName>
        <ecNumber evidence="7 8">6.3.5.1</ecNumber>
    </recommendedName>
    <alternativeName>
        <fullName evidence="7 8">NAD(+) synthase [glutamine-hydrolyzing]</fullName>
    </alternativeName>
</protein>
<gene>
    <name evidence="7" type="primary">nadE</name>
    <name evidence="11" type="ORF">SAMN02745728_00361</name>
</gene>
<keyword evidence="3 7" id="KW-0436">Ligase</keyword>
<dbReference type="Proteomes" id="UP000186469">
    <property type="component" value="Unassembled WGS sequence"/>
</dbReference>
<feature type="binding site" evidence="7">
    <location>
        <position position="455"/>
    </location>
    <ligand>
        <name>deamido-NAD(+)</name>
        <dbReference type="ChEBI" id="CHEBI:58437"/>
        <note>ligand shared between two neighboring subunits</note>
    </ligand>
</feature>
<dbReference type="EC" id="6.3.5.1" evidence="7 8"/>
<name>A0A1M7RYZ4_9BACT</name>
<dbReference type="PROSITE" id="PS50263">
    <property type="entry name" value="CN_HYDROLASE"/>
    <property type="match status" value="1"/>
</dbReference>
<dbReference type="InterPro" id="IPR036526">
    <property type="entry name" value="C-N_Hydrolase_sf"/>
</dbReference>
<evidence type="ECO:0000256" key="8">
    <source>
        <dbReference type="PIRNR" id="PIRNR006630"/>
    </source>
</evidence>
<evidence type="ECO:0000256" key="9">
    <source>
        <dbReference type="RuleBase" id="RU003811"/>
    </source>
</evidence>
<dbReference type="FunFam" id="3.40.50.620:FF:000106">
    <property type="entry name" value="Glutamine-dependent NAD(+) synthetase"/>
    <property type="match status" value="1"/>
</dbReference>
<sequence>MKIALLQMSSIVGDIDTNTKRIFTAVKQAEEQGAELCIAPELFLSGYSPLNLLTMPIFLERARKRLYQLANKLASAPPLVIGAPLANTLPIGKPAFNAALYLSEGKISVLTSKIHLPLDDIFEDQRYFEHGTTPGHFSINGINFMVVVGSDLLNSLDHQCTEDGVGCLDVVGRSLEYGVDAIVNIAALPYTQQSGEFYRNQLSELANYYKTQILFVNSFGTCDSLIFGGRSAFISSKGKVIREAAAFEQDIKIVNVGKREEPVPSFFGASPNQSLDLLGFNSNVGTVKNNVVFRSNEATKDIPEIWGALRLGLKEFINRIIPSHHSPKVIIGISGGIDSAVIAALAADAFNPLDVLGVTMPSSINSAETQSDAKLLAQTLGIQFLSIPIEDPLNSFKELILTAELNTPNPVNAPEANELQERTVENLQSRIRGGILMTLSNQFNGLVLCCSNKSEIAMGYCTLYGDTVGALSPLGDVLKTEVYRIANWYNKTYPDKAIPQTIIDRPPTAELSYGQQDVDSLPPYPVLDSILSAHLAEKLDSASIIEKGFKPDIVQSVFTLLKQAEFKRYQLPPVLRITNNSFSRGWRRPILANYQL</sequence>
<evidence type="ECO:0000256" key="6">
    <source>
        <dbReference type="ARBA" id="ARBA00023027"/>
    </source>
</evidence>
<keyword evidence="6 7" id="KW-0520">NAD</keyword>
<dbReference type="Pfam" id="PF02540">
    <property type="entry name" value="NAD_synthase"/>
    <property type="match status" value="1"/>
</dbReference>
<dbReference type="SUPFAM" id="SSF52402">
    <property type="entry name" value="Adenine nucleotide alpha hydrolases-like"/>
    <property type="match status" value="1"/>
</dbReference>
<evidence type="ECO:0000256" key="2">
    <source>
        <dbReference type="ARBA" id="ARBA00007145"/>
    </source>
</evidence>
<dbReference type="UniPathway" id="UPA00253">
    <property type="reaction ID" value="UER00334"/>
</dbReference>
<proteinExistence type="inferred from homology"/>
<dbReference type="GO" id="GO:0009435">
    <property type="term" value="P:NAD+ biosynthetic process"/>
    <property type="evidence" value="ECO:0007669"/>
    <property type="project" value="UniProtKB-UniRule"/>
</dbReference>
<feature type="domain" description="CN hydrolase" evidence="10">
    <location>
        <begin position="1"/>
        <end position="258"/>
    </location>
</feature>
<comment type="caution">
    <text evidence="7">Lacks conserved residue(s) required for the propagation of feature annotation.</text>
</comment>
<dbReference type="PIRSF" id="PIRSF006630">
    <property type="entry name" value="NADS_GAT"/>
    <property type="match status" value="1"/>
</dbReference>
<dbReference type="GO" id="GO:0003952">
    <property type="term" value="F:NAD+ synthase (glutamine-hydrolyzing) activity"/>
    <property type="evidence" value="ECO:0007669"/>
    <property type="project" value="UniProtKB-UniRule"/>
</dbReference>
<dbReference type="CDD" id="cd00553">
    <property type="entry name" value="NAD_synthase"/>
    <property type="match status" value="1"/>
</dbReference>
<feature type="active site" description="Proton acceptor; for glutaminase activity" evidence="7">
    <location>
        <position position="41"/>
    </location>
</feature>
<dbReference type="AlphaFoldDB" id="A0A1M7RYZ4"/>
<dbReference type="InterPro" id="IPR014445">
    <property type="entry name" value="Gln-dep_NAD_synthase"/>
</dbReference>
<dbReference type="OrthoDB" id="9799210at2"/>
<accession>A0A1M7RYZ4</accession>
<dbReference type="InterPro" id="IPR003010">
    <property type="entry name" value="C-N_Hydrolase"/>
</dbReference>
<evidence type="ECO:0000256" key="7">
    <source>
        <dbReference type="HAMAP-Rule" id="MF_02090"/>
    </source>
</evidence>
<feature type="binding site" evidence="7">
    <location>
        <position position="567"/>
    </location>
    <ligand>
        <name>deamido-NAD(+)</name>
        <dbReference type="ChEBI" id="CHEBI:58437"/>
        <note>ligand shared between two neighboring subunits</note>
    </ligand>
</feature>
<dbReference type="InterPro" id="IPR003694">
    <property type="entry name" value="NAD_synthase"/>
</dbReference>
<reference evidence="11 12" key="1">
    <citation type="submission" date="2016-12" db="EMBL/GenBank/DDBJ databases">
        <authorList>
            <person name="Song W.-J."/>
            <person name="Kurnit D.M."/>
        </authorList>
    </citation>
    <scope>NUCLEOTIDE SEQUENCE [LARGE SCALE GENOMIC DNA]</scope>
    <source>
        <strain evidence="11 12">DSM 11393</strain>
    </source>
</reference>
<dbReference type="PANTHER" id="PTHR23090">
    <property type="entry name" value="NH 3 /GLUTAMINE-DEPENDENT NAD + SYNTHETASE"/>
    <property type="match status" value="1"/>
</dbReference>
<evidence type="ECO:0000256" key="1">
    <source>
        <dbReference type="ARBA" id="ARBA00005188"/>
    </source>
</evidence>
<dbReference type="RefSeq" id="WP_072695890.1">
    <property type="nucleotide sequence ID" value="NZ_FRDI01000002.1"/>
</dbReference>
<dbReference type="Pfam" id="PF00795">
    <property type="entry name" value="CN_hydrolase"/>
    <property type="match status" value="1"/>
</dbReference>
<keyword evidence="12" id="KW-1185">Reference proteome</keyword>
<comment type="similarity">
    <text evidence="9">Belongs to the NAD synthetase family.</text>
</comment>
<dbReference type="GO" id="GO:0008795">
    <property type="term" value="F:NAD+ synthase activity"/>
    <property type="evidence" value="ECO:0007669"/>
    <property type="project" value="UniProtKB-UniRule"/>
</dbReference>